<organism evidence="2 3">
    <name type="scientific">Candidatus Roizmanbacteria bacterium RIFCSPLOWO2_02_FULL_36_11</name>
    <dbReference type="NCBI Taxonomy" id="1802071"/>
    <lineage>
        <taxon>Bacteria</taxon>
        <taxon>Candidatus Roizmaniibacteriota</taxon>
    </lineage>
</organism>
<evidence type="ECO:0000313" key="2">
    <source>
        <dbReference type="EMBL" id="OGK55552.1"/>
    </source>
</evidence>
<dbReference type="SUPFAM" id="SSF53335">
    <property type="entry name" value="S-adenosyl-L-methionine-dependent methyltransferases"/>
    <property type="match status" value="1"/>
</dbReference>
<dbReference type="InterPro" id="IPR052514">
    <property type="entry name" value="SAM-dependent_MTase"/>
</dbReference>
<dbReference type="Gene3D" id="3.40.50.150">
    <property type="entry name" value="Vaccinia Virus protein VP39"/>
    <property type="match status" value="1"/>
</dbReference>
<evidence type="ECO:0000313" key="3">
    <source>
        <dbReference type="Proteomes" id="UP000177418"/>
    </source>
</evidence>
<dbReference type="EMBL" id="MGAV01000002">
    <property type="protein sequence ID" value="OGK55552.1"/>
    <property type="molecule type" value="Genomic_DNA"/>
</dbReference>
<dbReference type="Proteomes" id="UP000177418">
    <property type="component" value="Unassembled WGS sequence"/>
</dbReference>
<protein>
    <recommendedName>
        <fullName evidence="1">Methyltransferase FkbM domain-containing protein</fullName>
    </recommendedName>
</protein>
<evidence type="ECO:0000259" key="1">
    <source>
        <dbReference type="Pfam" id="PF05050"/>
    </source>
</evidence>
<dbReference type="NCBIfam" id="TIGR01444">
    <property type="entry name" value="fkbM_fam"/>
    <property type="match status" value="1"/>
</dbReference>
<comment type="caution">
    <text evidence="2">The sequence shown here is derived from an EMBL/GenBank/DDBJ whole genome shotgun (WGS) entry which is preliminary data.</text>
</comment>
<accession>A0A1F7JIV8</accession>
<proteinExistence type="predicted"/>
<gene>
    <name evidence="2" type="ORF">A3H78_05310</name>
</gene>
<dbReference type="PANTHER" id="PTHR34203:SF13">
    <property type="entry name" value="EXPRESSED PROTEIN"/>
    <property type="match status" value="1"/>
</dbReference>
<feature type="domain" description="Methyltransferase FkbM" evidence="1">
    <location>
        <begin position="81"/>
        <end position="242"/>
    </location>
</feature>
<dbReference type="PANTHER" id="PTHR34203">
    <property type="entry name" value="METHYLTRANSFERASE, FKBM FAMILY PROTEIN"/>
    <property type="match status" value="1"/>
</dbReference>
<dbReference type="AlphaFoldDB" id="A0A1F7JIV8"/>
<sequence length="278" mass="32618">MHDIHKILFDYSDFIKKTDISSIDINTYDVIMTLNKTGLKFLCDKNDHRIAPIEIINFSTYENEEMAVTLKLIKKNYTIFDIGANIGWYSLTLSRLKKNIQIYAFEPILRTYKYLNRNIALNNIKNIKTMNFGFSDKNKKIKFYYYPEGSGNASALNISHHPNAEKITGRIMKLDDFINKENIKIDLIKCDVEGAELFVFKGAINTIKQQKPIIATEMLRKWSKPFNYHPNDIIELLGTVGYNCYVVRKKRLINMPYITDHTKETNFFFLHHQKHKNI</sequence>
<dbReference type="InterPro" id="IPR006342">
    <property type="entry name" value="FkbM_mtfrase"/>
</dbReference>
<dbReference type="Pfam" id="PF05050">
    <property type="entry name" value="Methyltransf_21"/>
    <property type="match status" value="1"/>
</dbReference>
<reference evidence="2 3" key="1">
    <citation type="journal article" date="2016" name="Nat. Commun.">
        <title>Thousands of microbial genomes shed light on interconnected biogeochemical processes in an aquifer system.</title>
        <authorList>
            <person name="Anantharaman K."/>
            <person name="Brown C.T."/>
            <person name="Hug L.A."/>
            <person name="Sharon I."/>
            <person name="Castelle C.J."/>
            <person name="Probst A.J."/>
            <person name="Thomas B.C."/>
            <person name="Singh A."/>
            <person name="Wilkins M.J."/>
            <person name="Karaoz U."/>
            <person name="Brodie E.L."/>
            <person name="Williams K.H."/>
            <person name="Hubbard S.S."/>
            <person name="Banfield J.F."/>
        </authorList>
    </citation>
    <scope>NUCLEOTIDE SEQUENCE [LARGE SCALE GENOMIC DNA]</scope>
</reference>
<dbReference type="InterPro" id="IPR029063">
    <property type="entry name" value="SAM-dependent_MTases_sf"/>
</dbReference>
<name>A0A1F7JIV8_9BACT</name>